<protein>
    <submittedName>
        <fullName evidence="2">Uncharacterized protein</fullName>
    </submittedName>
</protein>
<comment type="caution">
    <text evidence="2">The sequence shown here is derived from an EMBL/GenBank/DDBJ whole genome shotgun (WGS) entry which is preliminary data.</text>
</comment>
<name>X6PDF9_RETFI</name>
<dbReference type="EMBL" id="ASPP01000583">
    <property type="protein sequence ID" value="ETO36525.1"/>
    <property type="molecule type" value="Genomic_DNA"/>
</dbReference>
<evidence type="ECO:0000313" key="2">
    <source>
        <dbReference type="EMBL" id="ETO36525.1"/>
    </source>
</evidence>
<organism evidence="2 3">
    <name type="scientific">Reticulomyxa filosa</name>
    <dbReference type="NCBI Taxonomy" id="46433"/>
    <lineage>
        <taxon>Eukaryota</taxon>
        <taxon>Sar</taxon>
        <taxon>Rhizaria</taxon>
        <taxon>Retaria</taxon>
        <taxon>Foraminifera</taxon>
        <taxon>Monothalamids</taxon>
        <taxon>Reticulomyxidae</taxon>
        <taxon>Reticulomyxa</taxon>
    </lineage>
</organism>
<dbReference type="AlphaFoldDB" id="X6PDF9"/>
<evidence type="ECO:0000313" key="3">
    <source>
        <dbReference type="Proteomes" id="UP000023152"/>
    </source>
</evidence>
<dbReference type="Proteomes" id="UP000023152">
    <property type="component" value="Unassembled WGS sequence"/>
</dbReference>
<reference evidence="2 3" key="1">
    <citation type="journal article" date="2013" name="Curr. Biol.">
        <title>The Genome of the Foraminiferan Reticulomyxa filosa.</title>
        <authorList>
            <person name="Glockner G."/>
            <person name="Hulsmann N."/>
            <person name="Schleicher M."/>
            <person name="Noegel A.A."/>
            <person name="Eichinger L."/>
            <person name="Gallinger C."/>
            <person name="Pawlowski J."/>
            <person name="Sierra R."/>
            <person name="Euteneuer U."/>
            <person name="Pillet L."/>
            <person name="Moustafa A."/>
            <person name="Platzer M."/>
            <person name="Groth M."/>
            <person name="Szafranski K."/>
            <person name="Schliwa M."/>
        </authorList>
    </citation>
    <scope>NUCLEOTIDE SEQUENCE [LARGE SCALE GENOMIC DNA]</scope>
</reference>
<feature type="compositionally biased region" description="Acidic residues" evidence="1">
    <location>
        <begin position="130"/>
        <end position="142"/>
    </location>
</feature>
<feature type="region of interest" description="Disordered" evidence="1">
    <location>
        <begin position="122"/>
        <end position="144"/>
    </location>
</feature>
<sequence length="258" mass="29339">MEFKKKKICYVQKIIHTSKKKKKKFRKHWQLIPNNDCVDVVSDEETSTNVRNGYECSPSANSSVSNDALPLCNPGQSASLLLESESNTTSRPATTCLGLLEEWLRQGCNDEYEYDYEYKAVSQKGSEEQNKEEDDNNNDAEEGSFTVDYAWINSELEKMELAEMEKKAREGCHKKRIDGNNVCAPPVVSLPMPVQMPVSMNVPLNWMNTNYAMPVVTMPVLHFPYQAYAAPNVVNAPIPETRINGTNVYINEQFRYFA</sequence>
<evidence type="ECO:0000256" key="1">
    <source>
        <dbReference type="SAM" id="MobiDB-lite"/>
    </source>
</evidence>
<accession>X6PDF9</accession>
<proteinExistence type="predicted"/>
<gene>
    <name evidence="2" type="ORF">RFI_00538</name>
</gene>
<keyword evidence="3" id="KW-1185">Reference proteome</keyword>